<dbReference type="InterPro" id="IPR010314">
    <property type="entry name" value="E3_Ub_ligase_DUF913"/>
</dbReference>
<dbReference type="CDD" id="cd00078">
    <property type="entry name" value="HECTc"/>
    <property type="match status" value="1"/>
</dbReference>
<keyword evidence="4" id="KW-0808">Transferase</keyword>
<dbReference type="FunFam" id="3.30.2160.10:FF:000001">
    <property type="entry name" value="E3 ubiquitin-protein ligase NEDD4-like"/>
    <property type="match status" value="1"/>
</dbReference>
<dbReference type="Pfam" id="PF06012">
    <property type="entry name" value="DUF908"/>
    <property type="match status" value="1"/>
</dbReference>
<gene>
    <name evidence="11" type="ORF">BaOVIS_011240</name>
</gene>
<keyword evidence="11" id="KW-0436">Ligase</keyword>
<dbReference type="SMART" id="SM00119">
    <property type="entry name" value="HECTc"/>
    <property type="match status" value="1"/>
</dbReference>
<evidence type="ECO:0000256" key="1">
    <source>
        <dbReference type="ARBA" id="ARBA00000885"/>
    </source>
</evidence>
<dbReference type="Gene3D" id="3.30.2410.10">
    <property type="entry name" value="Hect, E3 ligase catalytic domain"/>
    <property type="match status" value="1"/>
</dbReference>
<dbReference type="InterPro" id="IPR035983">
    <property type="entry name" value="Hect_E3_ubiquitin_ligase"/>
</dbReference>
<feature type="compositionally biased region" description="Polar residues" evidence="8">
    <location>
        <begin position="2525"/>
        <end position="2534"/>
    </location>
</feature>
<dbReference type="PANTHER" id="PTHR11254:SF67">
    <property type="entry name" value="E3 UBIQUITIN-PROTEIN LIGASE HUWE1"/>
    <property type="match status" value="1"/>
</dbReference>
<dbReference type="PANTHER" id="PTHR11254">
    <property type="entry name" value="HECT DOMAIN UBIQUITIN-PROTEIN LIGASE"/>
    <property type="match status" value="1"/>
</dbReference>
<dbReference type="InterPro" id="IPR015940">
    <property type="entry name" value="UBA"/>
</dbReference>
<evidence type="ECO:0000256" key="8">
    <source>
        <dbReference type="SAM" id="MobiDB-lite"/>
    </source>
</evidence>
<feature type="compositionally biased region" description="Acidic residues" evidence="8">
    <location>
        <begin position="2416"/>
        <end position="2501"/>
    </location>
</feature>
<dbReference type="InterPro" id="IPR050409">
    <property type="entry name" value="E3_ubiq-protein_ligase"/>
</dbReference>
<feature type="compositionally biased region" description="Polar residues" evidence="8">
    <location>
        <begin position="3025"/>
        <end position="3041"/>
    </location>
</feature>
<evidence type="ECO:0000313" key="12">
    <source>
        <dbReference type="Proteomes" id="UP001057455"/>
    </source>
</evidence>
<feature type="domain" description="HECT" evidence="10">
    <location>
        <begin position="3893"/>
        <end position="4228"/>
    </location>
</feature>
<evidence type="ECO:0000313" key="11">
    <source>
        <dbReference type="EMBL" id="GFE53720.1"/>
    </source>
</evidence>
<dbReference type="InterPro" id="IPR025527">
    <property type="entry name" value="HUWE1/Rev1_UBM"/>
</dbReference>
<dbReference type="Pfam" id="PF00632">
    <property type="entry name" value="HECT"/>
    <property type="match status" value="1"/>
</dbReference>
<evidence type="ECO:0000256" key="5">
    <source>
        <dbReference type="ARBA" id="ARBA00022786"/>
    </source>
</evidence>
<dbReference type="GO" id="GO:0006511">
    <property type="term" value="P:ubiquitin-dependent protein catabolic process"/>
    <property type="evidence" value="ECO:0007669"/>
    <property type="project" value="TreeGrafter"/>
</dbReference>
<organism evidence="11 12">
    <name type="scientific">Babesia ovis</name>
    <dbReference type="NCBI Taxonomy" id="5869"/>
    <lineage>
        <taxon>Eukaryota</taxon>
        <taxon>Sar</taxon>
        <taxon>Alveolata</taxon>
        <taxon>Apicomplexa</taxon>
        <taxon>Aconoidasida</taxon>
        <taxon>Piroplasmida</taxon>
        <taxon>Babesiidae</taxon>
        <taxon>Babesia</taxon>
    </lineage>
</organism>
<evidence type="ECO:0000256" key="2">
    <source>
        <dbReference type="ARBA" id="ARBA00004906"/>
    </source>
</evidence>
<evidence type="ECO:0000256" key="6">
    <source>
        <dbReference type="ARBA" id="ARBA00034494"/>
    </source>
</evidence>
<dbReference type="EC" id="2.3.2.26" evidence="3"/>
<comment type="pathway">
    <text evidence="2">Protein modification; protein ubiquitination.</text>
</comment>
<feature type="domain" description="UBA" evidence="9">
    <location>
        <begin position="1496"/>
        <end position="1537"/>
    </location>
</feature>
<dbReference type="GO" id="GO:0000209">
    <property type="term" value="P:protein polyubiquitination"/>
    <property type="evidence" value="ECO:0007669"/>
    <property type="project" value="TreeGrafter"/>
</dbReference>
<dbReference type="EMBL" id="BLIY01000007">
    <property type="protein sequence ID" value="GFE53720.1"/>
    <property type="molecule type" value="Genomic_DNA"/>
</dbReference>
<comment type="similarity">
    <text evidence="6">Belongs to the UPL family. TOM1/PTR1 subfamily.</text>
</comment>
<comment type="caution">
    <text evidence="11">The sequence shown here is derived from an EMBL/GenBank/DDBJ whole genome shotgun (WGS) entry which is preliminary data.</text>
</comment>
<evidence type="ECO:0000256" key="7">
    <source>
        <dbReference type="PROSITE-ProRule" id="PRU00104"/>
    </source>
</evidence>
<keyword evidence="5 7" id="KW-0833">Ubl conjugation pathway</keyword>
<protein>
    <recommendedName>
        <fullName evidence="3">HECT-type E3 ubiquitin transferase</fullName>
        <ecNumber evidence="3">2.3.2.26</ecNumber>
    </recommendedName>
</protein>
<sequence>MKIGVPRGDNYKLVLAGLQLTQRDYIELLATCSNDDLYIHLESFTQWVWEKSDILCWAPVLNRFDDIFRCYLDPYRGYLKGEHDSITSFYNDGLLGLVRSVLKASVMIVENCTSKSMYNSLELLVSFLDDVHPDIVFLATKLLCVYFSRQRRHMTPKDVPEVSARISNFAQSPLPDFTCQVYRTVGQPPDVPPDKDASEPVTPESFGSLYYSDVIDYYVLQHQYHLTTDSYIEVGQEVTRGNLSTKLRVPVTDILNIHGNLSASKPVTFPHTKDGNERFSAAALEWKHSLSSELDLYSHMVKTLRLIIKKYKIEDCYYAELKYKFCKVYSLYFPFLQRRTVDVRICALICMLIMNNASYTQFLNHNPSFLLELTHMVKRHKELERSTMVIITELLSAMVYDGLHCKTLVNLFGMNMSHGIFSKVLRDYLHHPYETVPLPPLLRFKTDEETQIYPSMAGLWARANQNPASDMDEEGMTALQLKGNVVPAESHLAEWETNMRVSSEKGMNNIQDEEDTMRILLQLLVVFYTFISYHGCSNALANTSVLEGVVHFIRVRDPIYLPVVIYLVQVLEALLDYNQVVSRILRNDLKVFHVFVSRMQFDMYLIEKTPAFDNIETESILWPQGWKIPPTTDLATLRSYWMSMSDVSARRFLLKTLVRNIDTAAHSMSGRTEAHEYDVFSPNGAMVPIIHSIFTHPLRYGLSVYSSAINLVSDCLSDDPILQEDLHRLDIMPAMMKSICEENLKSEDCLHVIPTAICDVLLHRTGREYMKNNNYEPVLKLIDIIPNKDFVLFDRFGEVASTIGMSLDSIVRNHDDAYGLVMRRIVSIMYNLLQEASTFPPFNPQDSGQCAKALDNYMHEFRTNSPEITLEILRSLDGISAHEFYADRISHLGKCLSTFLCYPQTLSRFISCDGLKLLYQLCSVPCLPPLSLLIYSQHPLAIVLKFILAQAPSPCITYLHNLCRPYLLQPTSYRIPKTHDELVKNLEYMKMLQGISYTLYLVHRDSSTFYETCCSGQYQIGASALSRCEMHSTLSAYLKLMITEMPHLMKNFFMATNEGDLETFFILSGKHTPHDHPQLKAYKMSNCGAKNPQNSSETSFSANDLFWSSQFAFAYSNPNPAYNGSLSNEVSDDNFKMNTEVCRLSLVTCKAILYALTGILNKCFSFSSSTNTCMQNYVAHHLSSFSLLCISMLSSVPSMENIESGSGIFVEGMDCMNTARFVAEAMEMTYKLFMDDRTVGGIYMLSFVVFARMSGIYYVKGVFDYMCNMYLGCALTLALRSNPGLTVEDVLGSGFKGNLQHLLTVVDCLRQFDIKKVKYTMEILGRSIQICLGFFGKICNPKTVLQSHYDIEILAYTSSPAFCNIFPDVSLSIYSLMTSTVITVASTCWEWLQLIGSVQSLAPGNSTASLHFYISSKVIGSLLKLHVYVLDFLSESRQEILKTHFDADTSMSNNNIDNSHLPLDGRSNTTRRNRRHRRFIQSIRPSDSHDGSTSGYNMEEVRTTLLDMGFTDNDITRALNHCGYTDVSTLADWLINRGDLNLPVLQSNSHGTADPITIDTTDELPVRQETVDSISEVIKNSKLFAFECGDVKDDVELWNFPSFRRYDLNLDLDFVKLRDDINSHFISIILVLSTKMSSALPLIFEYLLRASSLHTPLTIDVHATPCSEDSQNQHALDLFNFIYNSLDNISNTMSMLKFPMTKDDLLPVFCPVVFADEAEKQVAFESTVLSGKQVSTVAYNVEVAQLHERLLGLFYILAHLIGGRDSYASLLLKNVKNPIEVILNLIETFQKLRHEALKAGVLTFAGIGVKPSLPGIAISLPDWCMQMDFTKAESKDKAPSKATVEYGLAKYGFIRHSDVPQLSCTPPFFKYAMVCISELLKKHSLIGLSNILSSSMDLSKNVEILSATKNVPYISKSAQQKLVTMSLSILEWFPGSDPDLVFSLLSILDGLTEVYSNVVELLHYKRLPPQENYPAHFNRRIDLSDVTGGDALSILLMIPRTGECKGMLKMIASILLHCMENPVVLYEAIEKRVVSVLSSNDNEPIALATLVDKVFPFTKKDPVMLLEILQKRCVLTLEEGVTNVDLSTANVTLRSSPRISDLLASNDDLISPGNIPTLEASNKDRTTIDSLVLLRGILRLIVVYMQIFCNIHGMTRIAGAPCETSKPGYPLALTVNSLFYLVNTLCHNFPVPVNKNRLPKVEFDLPNTTFPWKLNMVNVEDSHLVLVYIIRRIFMMLCALSVHKPKDGAQKGDDTEVIANHKFIVSTLENYTNSILFICSTSMSMCVVMYEELKALLLFLMGLNVRDCGSQFLTVATYTVCSLLHNMLQLRFEDGSHAELSPESVFQVKKCLTNLLHKLDLDRDGSNVLCGAIIRDLVLLTTPDKMRALSPGAHEAHSGLDGYQSRETVPAVDISLEVDSDSDGMDDSSLSSDEDMSESDSEELEEYMEDAMDEDIATDSSDEQGEVNSETEPEDEESQYDSDSEDSSDDSTDSDDLDTDVSDTTNDVEMALPHQVDEHYVSINNSEPETNSSLDEVDDEEDDDDAPRIRVIGELDEETRDESITDVMEDTRPHINVAEGDNNEILSGYSSSSDGDEFGDGNPVTSVPSIANSIGSNNVSINIEDPNLTLPGTANNGIRIQIEISNNPGSVRYLDSPSNPPSVPMHMERPLHETVAMGHTCGVNHNETWAQAGDLLIPTKHPMLPSTKKFVHADRDFAGEVINLIALSLPRVQLPRATPPETMEPLAEQRVPSGTDSGTTEDSSISGDHSSEQNLPSEGDPAASTNGTSSSTPHAYFNRHLDRIATAMGISYAELFTLANMDISVIAELPEEIREEVIAQQLSTIDADALATLRGNRPTPSVTRSTSTPTPEEMQYIDSLPRSLRSRVFHTLFGSGTVAYPDLSVISNIGRVEPTVLTNLPPALRNQLFPGTPQEFFDNLAPELMNLRNAARNRLQNRGDRPGEPHLMNISSEPLLNAHALLSNIANLAELANAEARNQQSEEQQPHQPALTFGVIIGDMQDDANGNQRGNNTPRIRNTGGSRRFTPSMFRRRGEGNTTGRGMGSNDIIVFDDHGVRVTHSSMGAMEGLGRIPHSVDRMDLHLGGSEPILMGSGRREGLDDRIIQSLPQLFHTFQPHLFNMLTSAGRGIAPSGIVPVSTSPDGIVRIDTNIDISCDKLVESVIRVIPRSACESHIPRIGDRNVKLLDVCHNSKNDFAETDIVGMCKMMYLKDEINKKIYFKLLYNLTVSDVSICHLVLKCFLYIMHTSILALSNNCVSTIRSDEFFLNFPRLCSSPKDEFPPSHLYGALPYRYVTLDGTVDSDQKQPLEFLTSAGPSPANFGCVDLNVGTASYVSCERVLEQLRSLLIAVPNIMEFFGTRVATLQPPESSSCVGIRSKRNRTSNTQTTECAGTKDVYPIGFLFMATATKLFQSSPKLMNHLLMVIQHLLVQNPSSDTEESINGSDAIVDSSEPGYTIDVQESNGSESESEAVDTPIHRTTQTEPRITTDDTVKRAQQEILNNLDSDAVNVFLDIHASWRHQSHWLQACHTGRDSASSSQMQVVAKILSVLYLSPKQSTIVRDFFVKRMADLIEALCNSLAPKSTQDSSSVGIMSVAMGTNSDDKFGEVEHRIFALVRIVNLVNDMFAEASQYHVASETPESGSSHGKLNEFYSQMDFENLWITLDTMLTNLCKASAPPAAADPITVGSTPLSSSRDNLMDNPEILEQLQLLVPLIEVFMTITQIRVALDYSVEDITDLDSAMSLVNFDYELPDDNLDFLAVARQERAPPKKEPWDGEESTMEISPNHLSLIYFTERHSRALNCMIRQTPSLLSNSFVAIVRLAPNCLDFDLKRQYFRQKLKEGRQGLRLDTVRISVRREHVFLDSYHQLRLRSGDEMKGKLSVSFGGEEGVDAGGLTREWFNILAKEMFNPNYGLFRREGRKQEFNHPNPLSGINPDHLNFFKFIGRVIGKAVYDGQHIDAYFCRSFYKHMLCRKITPADAESVDPQFYENLTSINNCRLEDMGLELFFSTEIDEFGKVKVIDLVPDGRNIPVTDENKQKYIELLCRHKVTNGIKDQLDAFMSGFQELIAPELISIFDDKELELLISGIPTIDLGNLRENVEYVGYTESSDQIVWLWEFLEGLDQNNLAAFLQFVTGTSRVPIGGFKNLMGMRGPQRISIHRTYGSDRLPSAHTCFNQLDLPAYATREKLHQKMMQAIVEGKEGFGFI</sequence>
<dbReference type="GO" id="GO:0016874">
    <property type="term" value="F:ligase activity"/>
    <property type="evidence" value="ECO:0007669"/>
    <property type="project" value="UniProtKB-KW"/>
</dbReference>
<dbReference type="GO" id="GO:0005737">
    <property type="term" value="C:cytoplasm"/>
    <property type="evidence" value="ECO:0007669"/>
    <property type="project" value="TreeGrafter"/>
</dbReference>
<dbReference type="PROSITE" id="PS50030">
    <property type="entry name" value="UBA"/>
    <property type="match status" value="1"/>
</dbReference>
<dbReference type="FunFam" id="3.30.2410.10:FF:000009">
    <property type="entry name" value="Probable E3 ubiquitin-protein ligase HECTD2"/>
    <property type="match status" value="1"/>
</dbReference>
<dbReference type="SUPFAM" id="SSF46934">
    <property type="entry name" value="UBA-like"/>
    <property type="match status" value="1"/>
</dbReference>
<evidence type="ECO:0000259" key="10">
    <source>
        <dbReference type="PROSITE" id="PS50237"/>
    </source>
</evidence>
<feature type="region of interest" description="Disordered" evidence="8">
    <location>
        <begin position="2525"/>
        <end position="2544"/>
    </location>
</feature>
<dbReference type="GO" id="GO:0061630">
    <property type="term" value="F:ubiquitin protein ligase activity"/>
    <property type="evidence" value="ECO:0007669"/>
    <property type="project" value="UniProtKB-EC"/>
</dbReference>
<dbReference type="Pfam" id="PF14377">
    <property type="entry name" value="UBM"/>
    <property type="match status" value="1"/>
</dbReference>
<feature type="active site" description="Glycyl thioester intermediate" evidence="7">
    <location>
        <position position="4195"/>
    </location>
</feature>
<evidence type="ECO:0000259" key="9">
    <source>
        <dbReference type="PROSITE" id="PS50030"/>
    </source>
</evidence>
<feature type="region of interest" description="Disordered" evidence="8">
    <location>
        <begin position="2736"/>
        <end position="2794"/>
    </location>
</feature>
<feature type="compositionally biased region" description="Acidic residues" evidence="8">
    <location>
        <begin position="2535"/>
        <end position="2544"/>
    </location>
</feature>
<dbReference type="Pfam" id="PF06025">
    <property type="entry name" value="DUF913"/>
    <property type="match status" value="1"/>
</dbReference>
<feature type="region of interest" description="Disordered" evidence="8">
    <location>
        <begin position="2416"/>
        <end position="2507"/>
    </location>
</feature>
<evidence type="ECO:0000256" key="4">
    <source>
        <dbReference type="ARBA" id="ARBA00022679"/>
    </source>
</evidence>
<keyword evidence="12" id="KW-1185">Reference proteome</keyword>
<proteinExistence type="inferred from homology"/>
<feature type="compositionally biased region" description="Low complexity" evidence="8">
    <location>
        <begin position="2753"/>
        <end position="2768"/>
    </location>
</feature>
<dbReference type="PROSITE" id="PS50237">
    <property type="entry name" value="HECT"/>
    <property type="match status" value="1"/>
</dbReference>
<dbReference type="InterPro" id="IPR009060">
    <property type="entry name" value="UBA-like_sf"/>
</dbReference>
<dbReference type="Gene3D" id="3.30.2160.10">
    <property type="entry name" value="Hect, E3 ligase catalytic domain"/>
    <property type="match status" value="1"/>
</dbReference>
<dbReference type="OrthoDB" id="8068875at2759"/>
<feature type="region of interest" description="Disordered" evidence="8">
    <location>
        <begin position="3025"/>
        <end position="3066"/>
    </location>
</feature>
<evidence type="ECO:0000256" key="3">
    <source>
        <dbReference type="ARBA" id="ARBA00012485"/>
    </source>
</evidence>
<reference evidence="11" key="1">
    <citation type="submission" date="2019-12" db="EMBL/GenBank/DDBJ databases">
        <title>Genome sequence of Babesia ovis.</title>
        <authorList>
            <person name="Yamagishi J."/>
            <person name="Sevinc F."/>
            <person name="Xuan X."/>
        </authorList>
    </citation>
    <scope>NUCLEOTIDE SEQUENCE</scope>
    <source>
        <strain evidence="11">Selcuk</strain>
    </source>
</reference>
<comment type="catalytic activity">
    <reaction evidence="1">
        <text>S-ubiquitinyl-[E2 ubiquitin-conjugating enzyme]-L-cysteine + [acceptor protein]-L-lysine = [E2 ubiquitin-conjugating enzyme]-L-cysteine + N(6)-ubiquitinyl-[acceptor protein]-L-lysine.</text>
        <dbReference type="EC" id="2.3.2.26"/>
    </reaction>
</comment>
<dbReference type="FunFam" id="3.90.1750.10:FF:000003">
    <property type="entry name" value="E3 ubiquitin-protein ligase UPL1"/>
    <property type="match status" value="1"/>
</dbReference>
<name>A0A9W5TA59_BABOV</name>
<dbReference type="InterPro" id="IPR000569">
    <property type="entry name" value="HECT_dom"/>
</dbReference>
<dbReference type="Proteomes" id="UP001057455">
    <property type="component" value="Unassembled WGS sequence"/>
</dbReference>
<accession>A0A9W5TA59</accession>
<dbReference type="InterPro" id="IPR010309">
    <property type="entry name" value="E3_Ub_ligase_DUF908"/>
</dbReference>
<dbReference type="Gene3D" id="3.90.1750.10">
    <property type="entry name" value="Hect, E3 ligase catalytic domains"/>
    <property type="match status" value="1"/>
</dbReference>
<feature type="region of interest" description="Disordered" evidence="8">
    <location>
        <begin position="1474"/>
        <end position="1495"/>
    </location>
</feature>
<feature type="compositionally biased region" description="Polar residues" evidence="8">
    <location>
        <begin position="2783"/>
        <end position="2793"/>
    </location>
</feature>
<dbReference type="SUPFAM" id="SSF56204">
    <property type="entry name" value="Hect, E3 ligase catalytic domain"/>
    <property type="match status" value="1"/>
</dbReference>